<dbReference type="EMBL" id="JBFTWV010000017">
    <property type="protein sequence ID" value="KAL2797751.1"/>
    <property type="molecule type" value="Genomic_DNA"/>
</dbReference>
<comment type="caution">
    <text evidence="1">The sequence shown here is derived from an EMBL/GenBank/DDBJ whole genome shotgun (WGS) entry which is preliminary data.</text>
</comment>
<gene>
    <name evidence="1" type="ORF">BJX66DRAFT_297149</name>
</gene>
<evidence type="ECO:0000313" key="1">
    <source>
        <dbReference type="EMBL" id="KAL2797751.1"/>
    </source>
</evidence>
<sequence>MWVSKGLSNQRNLTLAMPSITIRWLTANVARILDEAAVSHILFGWMAVSLVGKDFGFQEIDFVVPDSNLQLATGALMKAGFPLCNNPYCSELEPCRNKNTRNHEERMAKNQHHPVAACHFHIMKPGQALVSLHKESKLLWWLPHYTASDDDLWLSTDPRLHLGTFPWLELYPIKLLNPKWLVKAVLTLLCRDGGQPRTGWEMWYSMAQCLVELEKLASGKGIPYFQPELKPACDILSAPGRVPEHAVLLLRQMYDQTLTGKEPGRNNNLCA</sequence>
<evidence type="ECO:0008006" key="3">
    <source>
        <dbReference type="Google" id="ProtNLM"/>
    </source>
</evidence>
<dbReference type="Proteomes" id="UP001610563">
    <property type="component" value="Unassembled WGS sequence"/>
</dbReference>
<keyword evidence="2" id="KW-1185">Reference proteome</keyword>
<proteinExistence type="predicted"/>
<protein>
    <recommendedName>
        <fullName evidence="3">Nucleotidyltransferase family protein</fullName>
    </recommendedName>
</protein>
<organism evidence="1 2">
    <name type="scientific">Aspergillus keveii</name>
    <dbReference type="NCBI Taxonomy" id="714993"/>
    <lineage>
        <taxon>Eukaryota</taxon>
        <taxon>Fungi</taxon>
        <taxon>Dikarya</taxon>
        <taxon>Ascomycota</taxon>
        <taxon>Pezizomycotina</taxon>
        <taxon>Eurotiomycetes</taxon>
        <taxon>Eurotiomycetidae</taxon>
        <taxon>Eurotiales</taxon>
        <taxon>Aspergillaceae</taxon>
        <taxon>Aspergillus</taxon>
        <taxon>Aspergillus subgen. Nidulantes</taxon>
    </lineage>
</organism>
<accession>A0ABR4GFE9</accession>
<name>A0ABR4GFE9_9EURO</name>
<evidence type="ECO:0000313" key="2">
    <source>
        <dbReference type="Proteomes" id="UP001610563"/>
    </source>
</evidence>
<reference evidence="1 2" key="1">
    <citation type="submission" date="2024-07" db="EMBL/GenBank/DDBJ databases">
        <title>Section-level genome sequencing and comparative genomics of Aspergillus sections Usti and Cavernicolus.</title>
        <authorList>
            <consortium name="Lawrence Berkeley National Laboratory"/>
            <person name="Nybo J.L."/>
            <person name="Vesth T.C."/>
            <person name="Theobald S."/>
            <person name="Frisvad J.C."/>
            <person name="Larsen T.O."/>
            <person name="Kjaerboelling I."/>
            <person name="Rothschild-Mancinelli K."/>
            <person name="Lyhne E.K."/>
            <person name="Kogle M.E."/>
            <person name="Barry K."/>
            <person name="Clum A."/>
            <person name="Na H."/>
            <person name="Ledsgaard L."/>
            <person name="Lin J."/>
            <person name="Lipzen A."/>
            <person name="Kuo A."/>
            <person name="Riley R."/>
            <person name="Mondo S."/>
            <person name="Labutti K."/>
            <person name="Haridas S."/>
            <person name="Pangalinan J."/>
            <person name="Salamov A.A."/>
            <person name="Simmons B.A."/>
            <person name="Magnuson J.K."/>
            <person name="Chen J."/>
            <person name="Drula E."/>
            <person name="Henrissat B."/>
            <person name="Wiebenga A."/>
            <person name="Lubbers R.J."/>
            <person name="Gomes A.C."/>
            <person name="Makela M.R."/>
            <person name="Stajich J."/>
            <person name="Grigoriev I.V."/>
            <person name="Mortensen U.H."/>
            <person name="De Vries R.P."/>
            <person name="Baker S.E."/>
            <person name="Andersen M.R."/>
        </authorList>
    </citation>
    <scope>NUCLEOTIDE SEQUENCE [LARGE SCALE GENOMIC DNA]</scope>
    <source>
        <strain evidence="1 2">CBS 209.92</strain>
    </source>
</reference>